<comment type="similarity">
    <text evidence="2">Belongs to the threonine aldolase family.</text>
</comment>
<dbReference type="InterPro" id="IPR015422">
    <property type="entry name" value="PyrdxlP-dep_Trfase_small"/>
</dbReference>
<dbReference type="SUPFAM" id="SSF53383">
    <property type="entry name" value="PLP-dependent transferases"/>
    <property type="match status" value="1"/>
</dbReference>
<keyword evidence="5" id="KW-0456">Lyase</keyword>
<evidence type="ECO:0000256" key="2">
    <source>
        <dbReference type="ARBA" id="ARBA00006966"/>
    </source>
</evidence>
<dbReference type="GO" id="GO:0006520">
    <property type="term" value="P:amino acid metabolic process"/>
    <property type="evidence" value="ECO:0007669"/>
    <property type="project" value="InterPro"/>
</dbReference>
<dbReference type="InterPro" id="IPR001597">
    <property type="entry name" value="ArAA_b-elim_lyase/Thr_aldolase"/>
</dbReference>
<organism evidence="5 6">
    <name type="scientific">Anaerotruncus colihominis</name>
    <dbReference type="NCBI Taxonomy" id="169435"/>
    <lineage>
        <taxon>Bacteria</taxon>
        <taxon>Bacillati</taxon>
        <taxon>Bacillota</taxon>
        <taxon>Clostridia</taxon>
        <taxon>Eubacteriales</taxon>
        <taxon>Oscillospiraceae</taxon>
        <taxon>Anaerotruncus</taxon>
    </lineage>
</organism>
<dbReference type="RefSeq" id="WP_006876833.1">
    <property type="nucleotide sequence ID" value="NZ_CABIWA010000004.1"/>
</dbReference>
<protein>
    <submittedName>
        <fullName evidence="5">Low specificity L-threonine aldolase</fullName>
        <ecNumber evidence="5">4.1.2.48</ecNumber>
    </submittedName>
</protein>
<reference evidence="5 6" key="1">
    <citation type="submission" date="2015-09" db="EMBL/GenBank/DDBJ databases">
        <authorList>
            <consortium name="Pathogen Informatics"/>
        </authorList>
    </citation>
    <scope>NUCLEOTIDE SEQUENCE [LARGE SCALE GENOMIC DNA]</scope>
    <source>
        <strain evidence="5 6">2789STDY5834939</strain>
    </source>
</reference>
<gene>
    <name evidence="5" type="primary">ltaE</name>
    <name evidence="5" type="ORF">ERS852551_00800</name>
</gene>
<comment type="cofactor">
    <cofactor evidence="1">
        <name>pyridoxal 5'-phosphate</name>
        <dbReference type="ChEBI" id="CHEBI:597326"/>
    </cofactor>
</comment>
<accession>A0A174NCG4</accession>
<dbReference type="GO" id="GO:0016829">
    <property type="term" value="F:lyase activity"/>
    <property type="evidence" value="ECO:0007669"/>
    <property type="project" value="UniProtKB-KW"/>
</dbReference>
<dbReference type="Gene3D" id="3.40.640.10">
    <property type="entry name" value="Type I PLP-dependent aspartate aminotransferase-like (Major domain)"/>
    <property type="match status" value="1"/>
</dbReference>
<proteinExistence type="inferred from homology"/>
<keyword evidence="3" id="KW-0663">Pyridoxal phosphate</keyword>
<evidence type="ECO:0000313" key="6">
    <source>
        <dbReference type="Proteomes" id="UP000095765"/>
    </source>
</evidence>
<evidence type="ECO:0000256" key="1">
    <source>
        <dbReference type="ARBA" id="ARBA00001933"/>
    </source>
</evidence>
<dbReference type="InterPro" id="IPR015421">
    <property type="entry name" value="PyrdxlP-dep_Trfase_major"/>
</dbReference>
<dbReference type="PANTHER" id="PTHR48097:SF5">
    <property type="entry name" value="LOW SPECIFICITY L-THREONINE ALDOLASE"/>
    <property type="match status" value="1"/>
</dbReference>
<feature type="domain" description="Aromatic amino acid beta-eliminating lyase/threonine aldolase" evidence="4">
    <location>
        <begin position="33"/>
        <end position="297"/>
    </location>
</feature>
<dbReference type="Proteomes" id="UP000095765">
    <property type="component" value="Unassembled WGS sequence"/>
</dbReference>
<dbReference type="EMBL" id="CZBE01000004">
    <property type="protein sequence ID" value="CUP43755.1"/>
    <property type="molecule type" value="Genomic_DNA"/>
</dbReference>
<evidence type="ECO:0000313" key="5">
    <source>
        <dbReference type="EMBL" id="CUP43755.1"/>
    </source>
</evidence>
<name>A0A174NCG4_9FIRM</name>
<dbReference type="GeneID" id="72463242"/>
<evidence type="ECO:0000256" key="3">
    <source>
        <dbReference type="ARBA" id="ARBA00022898"/>
    </source>
</evidence>
<dbReference type="Gene3D" id="3.90.1150.10">
    <property type="entry name" value="Aspartate Aminotransferase, domain 1"/>
    <property type="match status" value="1"/>
</dbReference>
<sequence length="355" mass="38775">MGKCLFTMGYSFKNDYSEGAHPRVLEALTRTNAEQTDGYGTDDYCARARERVRTLCNAPKADVHFLVGGTQANMTVIAASLRPHQAVLAAHTGHICVHETGAIEATGHKAVGLASLDGRLSPKAAAEALAAHPDEHMVQPKMVYISDTTEIGTTYTLGQLEELSAFCRANGLWLYLDGARLAMALADGHSGVTLPDLARLCDVFTIGGTKCGALFGEAVVITNDALKPDFRYHIKQRGGMLAKGRLLGLQFEALLADNLYTELGAHANAMGRRLRDLFTENDYPMMSDSLTNQQFAVLPDRLIEALRAADYRFELQMRVDETHCAMRFVTSWATPEAAVEQFADDFLRLARQCGA</sequence>
<evidence type="ECO:0000259" key="4">
    <source>
        <dbReference type="Pfam" id="PF01212"/>
    </source>
</evidence>
<dbReference type="EC" id="4.1.2.48" evidence="5"/>
<dbReference type="AlphaFoldDB" id="A0A174NCG4"/>
<dbReference type="Pfam" id="PF01212">
    <property type="entry name" value="Beta_elim_lyase"/>
    <property type="match status" value="1"/>
</dbReference>
<dbReference type="PANTHER" id="PTHR48097">
    <property type="entry name" value="L-THREONINE ALDOLASE-RELATED"/>
    <property type="match status" value="1"/>
</dbReference>
<dbReference type="InterPro" id="IPR015424">
    <property type="entry name" value="PyrdxlP-dep_Trfase"/>
</dbReference>